<proteinExistence type="predicted"/>
<dbReference type="PANTHER" id="PTHR36791">
    <property type="entry name" value="OS03G0363400 PROTEIN"/>
    <property type="match status" value="1"/>
</dbReference>
<dbReference type="VEuPathDB" id="CryptoDB:Cvel_6527"/>
<evidence type="ECO:0000256" key="1">
    <source>
        <dbReference type="SAM" id="MobiDB-lite"/>
    </source>
</evidence>
<protein>
    <recommendedName>
        <fullName evidence="3">Zinc-or iron-chelating domain-containing protein</fullName>
    </recommendedName>
</protein>
<feature type="region of interest" description="Disordered" evidence="1">
    <location>
        <begin position="1"/>
        <end position="30"/>
    </location>
</feature>
<dbReference type="PANTHER" id="PTHR36791:SF2">
    <property type="entry name" value="OS03G0363400 PROTEIN"/>
    <property type="match status" value="1"/>
</dbReference>
<feature type="region of interest" description="Disordered" evidence="1">
    <location>
        <begin position="292"/>
        <end position="368"/>
    </location>
</feature>
<accession>A0A0G4HE97</accession>
<dbReference type="InterPro" id="IPR005358">
    <property type="entry name" value="Puta_zinc/iron-chelating_dom"/>
</dbReference>
<name>A0A0G4HE97_9ALVE</name>
<sequence>MARRLSRLYGLEPEELTDVEGDGFGDEEEEQHERAVSVIAEPNLLRRSKDWACIKGCGACCKLGAPDRMAPEEIFFEPADAALYRSMIGDNGWCKHYDQEKRLCSQYEDRPWFCRNEPDVWNGLFGVPKRDLDDFLIDDCRDSIKDVYGHTSQEAVAFEQTIGALQREVDVLSSQEEEGEEEEENDDIVVTVPVDPLDGSPRPDRYVNWEKREAVAPAHLVPPQLQGEEIEKIYLPGADSLKDPEEENERVTTDEEDKQVLREEVERMLEEERRKGTEIDPELKDELFEMVADDLELEEGSDGALEEEEEDEEEEGGEGGMSAEAEVEGIATGGSVKRKRKEGNPEEEEDEEDLENDETEFVFWETAQ</sequence>
<dbReference type="EMBL" id="CDMZ01002440">
    <property type="protein sequence ID" value="CEM42386.1"/>
    <property type="molecule type" value="Genomic_DNA"/>
</dbReference>
<evidence type="ECO:0000313" key="2">
    <source>
        <dbReference type="EMBL" id="CEM42386.1"/>
    </source>
</evidence>
<evidence type="ECO:0008006" key="3">
    <source>
        <dbReference type="Google" id="ProtNLM"/>
    </source>
</evidence>
<feature type="compositionally biased region" description="Acidic residues" evidence="1">
    <location>
        <begin position="345"/>
        <end position="360"/>
    </location>
</feature>
<feature type="compositionally biased region" description="Acidic residues" evidence="1">
    <location>
        <begin position="12"/>
        <end position="30"/>
    </location>
</feature>
<feature type="compositionally biased region" description="Basic and acidic residues" evidence="1">
    <location>
        <begin position="249"/>
        <end position="262"/>
    </location>
</feature>
<organism evidence="2">
    <name type="scientific">Chromera velia CCMP2878</name>
    <dbReference type="NCBI Taxonomy" id="1169474"/>
    <lineage>
        <taxon>Eukaryota</taxon>
        <taxon>Sar</taxon>
        <taxon>Alveolata</taxon>
        <taxon>Colpodellida</taxon>
        <taxon>Chromeraceae</taxon>
        <taxon>Chromera</taxon>
    </lineage>
</organism>
<dbReference type="Pfam" id="PF03692">
    <property type="entry name" value="CxxCxxCC"/>
    <property type="match status" value="1"/>
</dbReference>
<gene>
    <name evidence="2" type="ORF">Cvel_6527</name>
</gene>
<dbReference type="AlphaFoldDB" id="A0A0G4HE97"/>
<feature type="compositionally biased region" description="Acidic residues" evidence="1">
    <location>
        <begin position="292"/>
        <end position="317"/>
    </location>
</feature>
<feature type="region of interest" description="Disordered" evidence="1">
    <location>
        <begin position="235"/>
        <end position="262"/>
    </location>
</feature>
<reference evidence="2" key="1">
    <citation type="submission" date="2014-11" db="EMBL/GenBank/DDBJ databases">
        <authorList>
            <person name="Otto D Thomas"/>
            <person name="Naeem Raeece"/>
        </authorList>
    </citation>
    <scope>NUCLEOTIDE SEQUENCE</scope>
</reference>